<accession>A0AAN8E4X5</accession>
<evidence type="ECO:0000313" key="4">
    <source>
        <dbReference type="Proteomes" id="UP001331515"/>
    </source>
</evidence>
<protein>
    <submittedName>
        <fullName evidence="3">Uncharacterized protein</fullName>
    </submittedName>
</protein>
<feature type="region of interest" description="Disordered" evidence="1">
    <location>
        <begin position="1"/>
        <end position="49"/>
    </location>
</feature>
<dbReference type="EMBL" id="JAURVH010001516">
    <property type="protein sequence ID" value="KAK5930328.1"/>
    <property type="molecule type" value="Genomic_DNA"/>
</dbReference>
<evidence type="ECO:0000256" key="1">
    <source>
        <dbReference type="SAM" id="MobiDB-lite"/>
    </source>
</evidence>
<feature type="transmembrane region" description="Helical" evidence="2">
    <location>
        <begin position="56"/>
        <end position="78"/>
    </location>
</feature>
<keyword evidence="2" id="KW-0472">Membrane</keyword>
<gene>
    <name evidence="3" type="ORF">CgunFtcFv8_026570</name>
</gene>
<keyword evidence="4" id="KW-1185">Reference proteome</keyword>
<comment type="caution">
    <text evidence="3">The sequence shown here is derived from an EMBL/GenBank/DDBJ whole genome shotgun (WGS) entry which is preliminary data.</text>
</comment>
<dbReference type="Proteomes" id="UP001331515">
    <property type="component" value="Unassembled WGS sequence"/>
</dbReference>
<name>A0AAN8E4X5_CHAGU</name>
<keyword evidence="2" id="KW-1133">Transmembrane helix</keyword>
<dbReference type="AlphaFoldDB" id="A0AAN8E4X5"/>
<organism evidence="3 4">
    <name type="scientific">Champsocephalus gunnari</name>
    <name type="common">Mackerel icefish</name>
    <dbReference type="NCBI Taxonomy" id="52237"/>
    <lineage>
        <taxon>Eukaryota</taxon>
        <taxon>Metazoa</taxon>
        <taxon>Chordata</taxon>
        <taxon>Craniata</taxon>
        <taxon>Vertebrata</taxon>
        <taxon>Euteleostomi</taxon>
        <taxon>Actinopterygii</taxon>
        <taxon>Neopterygii</taxon>
        <taxon>Teleostei</taxon>
        <taxon>Neoteleostei</taxon>
        <taxon>Acanthomorphata</taxon>
        <taxon>Eupercaria</taxon>
        <taxon>Perciformes</taxon>
        <taxon>Notothenioidei</taxon>
        <taxon>Channichthyidae</taxon>
        <taxon>Champsocephalus</taxon>
    </lineage>
</organism>
<evidence type="ECO:0000313" key="3">
    <source>
        <dbReference type="EMBL" id="KAK5930328.1"/>
    </source>
</evidence>
<evidence type="ECO:0000256" key="2">
    <source>
        <dbReference type="SAM" id="Phobius"/>
    </source>
</evidence>
<proteinExistence type="predicted"/>
<reference evidence="3 4" key="1">
    <citation type="journal article" date="2023" name="Mol. Biol. Evol.">
        <title>Genomics of Secondarily Temperate Adaptation in the Only Non-Antarctic Icefish.</title>
        <authorList>
            <person name="Rivera-Colon A.G."/>
            <person name="Rayamajhi N."/>
            <person name="Minhas B.F."/>
            <person name="Madrigal G."/>
            <person name="Bilyk K.T."/>
            <person name="Yoon V."/>
            <person name="Hune M."/>
            <person name="Gregory S."/>
            <person name="Cheng C.H.C."/>
            <person name="Catchen J.M."/>
        </authorList>
    </citation>
    <scope>NUCLEOTIDE SEQUENCE [LARGE SCALE GENOMIC DNA]</scope>
    <source>
        <tissue evidence="3">White muscle</tissue>
    </source>
</reference>
<sequence>MGEESQHVSILTHQKGAKKATTEESAILEGRGSAPRPHLHSSQREDNSISTCPSSLFPLLLLQLSAVLDLLLPAAFWNNTKDREMQARTAEMKR</sequence>
<keyword evidence="2" id="KW-0812">Transmembrane</keyword>